<accession>A0AAE3LIZ3</accession>
<organism evidence="1 2">
    <name type="scientific">Haoranjiania flava</name>
    <dbReference type="NCBI Taxonomy" id="1856322"/>
    <lineage>
        <taxon>Bacteria</taxon>
        <taxon>Pseudomonadati</taxon>
        <taxon>Bacteroidota</taxon>
        <taxon>Chitinophagia</taxon>
        <taxon>Chitinophagales</taxon>
        <taxon>Chitinophagaceae</taxon>
        <taxon>Haoranjiania</taxon>
    </lineage>
</organism>
<dbReference type="EMBL" id="JAOTPL010000001">
    <property type="protein sequence ID" value="MCU7693102.1"/>
    <property type="molecule type" value="Genomic_DNA"/>
</dbReference>
<reference evidence="1" key="1">
    <citation type="submission" date="2022-10" db="EMBL/GenBank/DDBJ databases">
        <authorList>
            <person name="Kim H.S."/>
            <person name="Kim J.-S."/>
            <person name="Suh M.K."/>
            <person name="Eom M.K."/>
            <person name="Lee J.-S."/>
        </authorList>
    </citation>
    <scope>NUCLEOTIDE SEQUENCE</scope>
    <source>
        <strain evidence="1">LIP-5</strain>
    </source>
</reference>
<name>A0AAE3LIZ3_9BACT</name>
<sequence>MKQVEILANQEMKEISEGDGFVSLVRKPTVRGVVLRSFLVDVPKA</sequence>
<evidence type="ECO:0000313" key="1">
    <source>
        <dbReference type="EMBL" id="MCU7693102.1"/>
    </source>
</evidence>
<keyword evidence="2" id="KW-1185">Reference proteome</keyword>
<proteinExistence type="predicted"/>
<gene>
    <name evidence="1" type="ORF">OD355_01080</name>
</gene>
<protein>
    <submittedName>
        <fullName evidence="1">Uncharacterized protein</fullName>
    </submittedName>
</protein>
<dbReference type="AlphaFoldDB" id="A0AAE3LIZ3"/>
<comment type="caution">
    <text evidence="1">The sequence shown here is derived from an EMBL/GenBank/DDBJ whole genome shotgun (WGS) entry which is preliminary data.</text>
</comment>
<evidence type="ECO:0000313" key="2">
    <source>
        <dbReference type="Proteomes" id="UP001209317"/>
    </source>
</evidence>
<dbReference type="Proteomes" id="UP001209317">
    <property type="component" value="Unassembled WGS sequence"/>
</dbReference>
<dbReference type="RefSeq" id="WP_263036590.1">
    <property type="nucleotide sequence ID" value="NZ_JAOTPL010000001.1"/>
</dbReference>